<gene>
    <name evidence="4" type="primary">rplO</name>
    <name evidence="8" type="ORF">A3C82_01835</name>
</gene>
<comment type="function">
    <text evidence="4">Binds to the 23S rRNA.</text>
</comment>
<evidence type="ECO:0000256" key="4">
    <source>
        <dbReference type="HAMAP-Rule" id="MF_01341"/>
    </source>
</evidence>
<keyword evidence="4" id="KW-0694">RNA-binding</keyword>
<dbReference type="InterPro" id="IPR036227">
    <property type="entry name" value="Ribosomal_uL15/eL18_sf"/>
</dbReference>
<dbReference type="InterPro" id="IPR005749">
    <property type="entry name" value="Ribosomal_uL15_bac-type"/>
</dbReference>
<dbReference type="Proteomes" id="UP000176901">
    <property type="component" value="Unassembled WGS sequence"/>
</dbReference>
<sequence>MQLHQIQPKHRQQRKHRIGRGGKKGTYSGKGIKGQSARAGARLVPIIRSLIKRYPKIRGYRVQRVFPAFQAVSLHAVEKAFKANEVVSPASLLEKGVVSRFGGKTPAVKILAAGDMTKALAFEGCTVSQNAKTLIEKAGGTVKA</sequence>
<dbReference type="GO" id="GO:0019843">
    <property type="term" value="F:rRNA binding"/>
    <property type="evidence" value="ECO:0007669"/>
    <property type="project" value="UniProtKB-UniRule"/>
</dbReference>
<comment type="caution">
    <text evidence="8">The sequence shown here is derived from an EMBL/GenBank/DDBJ whole genome shotgun (WGS) entry which is preliminary data.</text>
</comment>
<dbReference type="GO" id="GO:0006412">
    <property type="term" value="P:translation"/>
    <property type="evidence" value="ECO:0007669"/>
    <property type="project" value="UniProtKB-UniRule"/>
</dbReference>
<organism evidence="8 9">
    <name type="scientific">Candidatus Wildermuthbacteria bacterium RIFCSPHIGHO2_02_FULL_47_12</name>
    <dbReference type="NCBI Taxonomy" id="1802451"/>
    <lineage>
        <taxon>Bacteria</taxon>
        <taxon>Candidatus Wildermuthiibacteriota</taxon>
    </lineage>
</organism>
<dbReference type="PROSITE" id="PS00475">
    <property type="entry name" value="RIBOSOMAL_L15"/>
    <property type="match status" value="1"/>
</dbReference>
<name>A0A1G2R2L4_9BACT</name>
<dbReference type="Pfam" id="PF00828">
    <property type="entry name" value="Ribosomal_L27A"/>
    <property type="match status" value="1"/>
</dbReference>
<accession>A0A1G2R2L4</accession>
<dbReference type="InterPro" id="IPR021131">
    <property type="entry name" value="Ribosomal_uL15/eL18"/>
</dbReference>
<evidence type="ECO:0000313" key="8">
    <source>
        <dbReference type="EMBL" id="OHA66828.1"/>
    </source>
</evidence>
<evidence type="ECO:0000256" key="6">
    <source>
        <dbReference type="SAM" id="MobiDB-lite"/>
    </source>
</evidence>
<evidence type="ECO:0000313" key="9">
    <source>
        <dbReference type="Proteomes" id="UP000176901"/>
    </source>
</evidence>
<dbReference type="InterPro" id="IPR001196">
    <property type="entry name" value="Ribosomal_uL15_CS"/>
</dbReference>
<proteinExistence type="inferred from homology"/>
<dbReference type="HAMAP" id="MF_01341">
    <property type="entry name" value="Ribosomal_uL15"/>
    <property type="match status" value="1"/>
</dbReference>
<dbReference type="AlphaFoldDB" id="A0A1G2R2L4"/>
<dbReference type="PANTHER" id="PTHR12934:SF11">
    <property type="entry name" value="LARGE RIBOSOMAL SUBUNIT PROTEIN UL15M"/>
    <property type="match status" value="1"/>
</dbReference>
<dbReference type="GO" id="GO:0003735">
    <property type="term" value="F:structural constituent of ribosome"/>
    <property type="evidence" value="ECO:0007669"/>
    <property type="project" value="InterPro"/>
</dbReference>
<evidence type="ECO:0000256" key="2">
    <source>
        <dbReference type="ARBA" id="ARBA00022980"/>
    </source>
</evidence>
<feature type="domain" description="Large ribosomal subunit protein uL15/eL18" evidence="7">
    <location>
        <begin position="72"/>
        <end position="142"/>
    </location>
</feature>
<dbReference type="STRING" id="1802451.A3C82_01835"/>
<dbReference type="SUPFAM" id="SSF52080">
    <property type="entry name" value="Ribosomal proteins L15p and L18e"/>
    <property type="match status" value="1"/>
</dbReference>
<dbReference type="InterPro" id="IPR030878">
    <property type="entry name" value="Ribosomal_uL15"/>
</dbReference>
<keyword evidence="4" id="KW-0699">rRNA-binding</keyword>
<keyword evidence="3 4" id="KW-0687">Ribonucleoprotein</keyword>
<dbReference type="EMBL" id="MHTW01000023">
    <property type="protein sequence ID" value="OHA66828.1"/>
    <property type="molecule type" value="Genomic_DNA"/>
</dbReference>
<evidence type="ECO:0000259" key="7">
    <source>
        <dbReference type="Pfam" id="PF00828"/>
    </source>
</evidence>
<keyword evidence="2 4" id="KW-0689">Ribosomal protein</keyword>
<comment type="subunit">
    <text evidence="4">Part of the 50S ribosomal subunit.</text>
</comment>
<feature type="region of interest" description="Disordered" evidence="6">
    <location>
        <begin position="1"/>
        <end position="34"/>
    </location>
</feature>
<dbReference type="GO" id="GO:0022625">
    <property type="term" value="C:cytosolic large ribosomal subunit"/>
    <property type="evidence" value="ECO:0007669"/>
    <property type="project" value="TreeGrafter"/>
</dbReference>
<dbReference type="Gene3D" id="3.100.10.10">
    <property type="match status" value="1"/>
</dbReference>
<comment type="similarity">
    <text evidence="1 4 5">Belongs to the universal ribosomal protein uL15 family.</text>
</comment>
<feature type="compositionally biased region" description="Basic residues" evidence="6">
    <location>
        <begin position="7"/>
        <end position="23"/>
    </location>
</feature>
<reference evidence="8 9" key="1">
    <citation type="journal article" date="2016" name="Nat. Commun.">
        <title>Thousands of microbial genomes shed light on interconnected biogeochemical processes in an aquifer system.</title>
        <authorList>
            <person name="Anantharaman K."/>
            <person name="Brown C.T."/>
            <person name="Hug L.A."/>
            <person name="Sharon I."/>
            <person name="Castelle C.J."/>
            <person name="Probst A.J."/>
            <person name="Thomas B.C."/>
            <person name="Singh A."/>
            <person name="Wilkins M.J."/>
            <person name="Karaoz U."/>
            <person name="Brodie E.L."/>
            <person name="Williams K.H."/>
            <person name="Hubbard S.S."/>
            <person name="Banfield J.F."/>
        </authorList>
    </citation>
    <scope>NUCLEOTIDE SEQUENCE [LARGE SCALE GENOMIC DNA]</scope>
</reference>
<evidence type="ECO:0000256" key="1">
    <source>
        <dbReference type="ARBA" id="ARBA00007320"/>
    </source>
</evidence>
<protein>
    <recommendedName>
        <fullName evidence="4">Large ribosomal subunit protein uL15</fullName>
    </recommendedName>
</protein>
<evidence type="ECO:0000256" key="5">
    <source>
        <dbReference type="RuleBase" id="RU003888"/>
    </source>
</evidence>
<evidence type="ECO:0000256" key="3">
    <source>
        <dbReference type="ARBA" id="ARBA00023274"/>
    </source>
</evidence>
<dbReference type="PANTHER" id="PTHR12934">
    <property type="entry name" value="50S RIBOSOMAL PROTEIN L15"/>
    <property type="match status" value="1"/>
</dbReference>